<name>A0A1I7H5P4_9BACT</name>
<sequence>MKILYLIPARGGSKGLPGKNIKLLNEKPLILYTVDAARGVSEDLNICVSTDDLQIAEVVRAYGLSVPFIRPPELSTDSATSEQVLMHALAFYESLGNVYDYIVLLQPTSPLRTASHLKEAMGLINDTTEIIVSVKETDANPYYVLFEEGVDGYLESSKEGKFTRRQDCPTVYELNGAIYIIKVSKFKEVGLSGLKKQKYLMNKASSVDIDDLVDFNLAELLIKDLK</sequence>
<keyword evidence="2" id="KW-1185">Reference proteome</keyword>
<evidence type="ECO:0000313" key="2">
    <source>
        <dbReference type="Proteomes" id="UP000182491"/>
    </source>
</evidence>
<dbReference type="RefSeq" id="WP_068836816.1">
    <property type="nucleotide sequence ID" value="NZ_BMXC01000001.1"/>
</dbReference>
<dbReference type="Pfam" id="PF02348">
    <property type="entry name" value="CTP_transf_3"/>
    <property type="match status" value="1"/>
</dbReference>
<dbReference type="InterPro" id="IPR029044">
    <property type="entry name" value="Nucleotide-diphossugar_trans"/>
</dbReference>
<keyword evidence="1" id="KW-0808">Transferase</keyword>
<protein>
    <submittedName>
        <fullName evidence="1">N-acylneuraminate cytidylyltransferase</fullName>
    </submittedName>
</protein>
<dbReference type="OrthoDB" id="9805604at2"/>
<dbReference type="CDD" id="cd02513">
    <property type="entry name" value="CMP-NeuAc_Synthase"/>
    <property type="match status" value="1"/>
</dbReference>
<dbReference type="GO" id="GO:0008781">
    <property type="term" value="F:N-acylneuraminate cytidylyltransferase activity"/>
    <property type="evidence" value="ECO:0007669"/>
    <property type="project" value="TreeGrafter"/>
</dbReference>
<dbReference type="SUPFAM" id="SSF53448">
    <property type="entry name" value="Nucleotide-diphospho-sugar transferases"/>
    <property type="match status" value="1"/>
</dbReference>
<accession>A0A1I7H5P4</accession>
<proteinExistence type="predicted"/>
<dbReference type="InterPro" id="IPR003329">
    <property type="entry name" value="Cytidylyl_trans"/>
</dbReference>
<dbReference type="InterPro" id="IPR050793">
    <property type="entry name" value="CMP-NeuNAc_synthase"/>
</dbReference>
<dbReference type="Gene3D" id="3.90.550.10">
    <property type="entry name" value="Spore Coat Polysaccharide Biosynthesis Protein SpsA, Chain A"/>
    <property type="match status" value="1"/>
</dbReference>
<dbReference type="PANTHER" id="PTHR21485:SF6">
    <property type="entry name" value="N-ACYLNEURAMINATE CYTIDYLYLTRANSFERASE-RELATED"/>
    <property type="match status" value="1"/>
</dbReference>
<dbReference type="EMBL" id="FPCA01000001">
    <property type="protein sequence ID" value="SFU55998.1"/>
    <property type="molecule type" value="Genomic_DNA"/>
</dbReference>
<evidence type="ECO:0000313" key="1">
    <source>
        <dbReference type="EMBL" id="SFU55998.1"/>
    </source>
</evidence>
<dbReference type="AlphaFoldDB" id="A0A1I7H5P4"/>
<gene>
    <name evidence="1" type="ORF">SAMN04487941_1528</name>
</gene>
<dbReference type="STRING" id="388950.GCA_001611675_00626"/>
<dbReference type="Proteomes" id="UP000182491">
    <property type="component" value="Unassembled WGS sequence"/>
</dbReference>
<dbReference type="PANTHER" id="PTHR21485">
    <property type="entry name" value="HAD SUPERFAMILY MEMBERS CMAS AND KDSC"/>
    <property type="match status" value="1"/>
</dbReference>
<reference evidence="2" key="1">
    <citation type="submission" date="2016-10" db="EMBL/GenBank/DDBJ databases">
        <authorList>
            <person name="Varghese N."/>
        </authorList>
    </citation>
    <scope>NUCLEOTIDE SEQUENCE [LARGE SCALE GENOMIC DNA]</scope>
    <source>
        <strain evidence="2">DSM 18820</strain>
    </source>
</reference>
<organism evidence="1 2">
    <name type="scientific">Pontibacter akesuensis</name>
    <dbReference type="NCBI Taxonomy" id="388950"/>
    <lineage>
        <taxon>Bacteria</taxon>
        <taxon>Pseudomonadati</taxon>
        <taxon>Bacteroidota</taxon>
        <taxon>Cytophagia</taxon>
        <taxon>Cytophagales</taxon>
        <taxon>Hymenobacteraceae</taxon>
        <taxon>Pontibacter</taxon>
    </lineage>
</organism>
<keyword evidence="1" id="KW-0548">Nucleotidyltransferase</keyword>